<dbReference type="RefSeq" id="WP_246442408.1">
    <property type="nucleotide sequence ID" value="NZ_CP048813.1"/>
</dbReference>
<evidence type="ECO:0000259" key="2">
    <source>
        <dbReference type="Pfam" id="PF13400"/>
    </source>
</evidence>
<keyword evidence="1" id="KW-1133">Transmembrane helix</keyword>
<organism evidence="3 4">
    <name type="scientific">Rhodococcus triatomae</name>
    <dbReference type="NCBI Taxonomy" id="300028"/>
    <lineage>
        <taxon>Bacteria</taxon>
        <taxon>Bacillati</taxon>
        <taxon>Actinomycetota</taxon>
        <taxon>Actinomycetes</taxon>
        <taxon>Mycobacteriales</taxon>
        <taxon>Nocardiaceae</taxon>
        <taxon>Rhodococcus</taxon>
    </lineage>
</organism>
<keyword evidence="3" id="KW-0547">Nucleotide-binding</keyword>
<feature type="domain" description="Putative Flp pilus-assembly TadG-like N-terminal" evidence="2">
    <location>
        <begin position="8"/>
        <end position="55"/>
    </location>
</feature>
<dbReference type="InterPro" id="IPR028087">
    <property type="entry name" value="Tad_N"/>
</dbReference>
<sequence>MNVRPDSGSASVIGAFVIVVLLVITAALIHVGAAVGARHRAQSAADLAALAGAAALVSGVEAACAAADSVAARNAATVDTCTVEDWDVTVQVSTRVAISIPGSSEAHAVARAGPVGE</sequence>
<gene>
    <name evidence="3" type="ORF">SAMN05444695_105316</name>
</gene>
<keyword evidence="3" id="KW-0378">Hydrolase</keyword>
<dbReference type="NCBIfam" id="TIGR03816">
    <property type="entry name" value="tadE_like_DECH"/>
    <property type="match status" value="1"/>
</dbReference>
<keyword evidence="1" id="KW-0812">Transmembrane</keyword>
<dbReference type="AlphaFoldDB" id="A0A1G8IMA9"/>
<keyword evidence="3" id="KW-0347">Helicase</keyword>
<dbReference type="GO" id="GO:0004386">
    <property type="term" value="F:helicase activity"/>
    <property type="evidence" value="ECO:0007669"/>
    <property type="project" value="UniProtKB-KW"/>
</dbReference>
<evidence type="ECO:0000256" key="1">
    <source>
        <dbReference type="SAM" id="Phobius"/>
    </source>
</evidence>
<reference evidence="3 4" key="1">
    <citation type="submission" date="2016-10" db="EMBL/GenBank/DDBJ databases">
        <authorList>
            <person name="de Groot N.N."/>
        </authorList>
    </citation>
    <scope>NUCLEOTIDE SEQUENCE [LARGE SCALE GENOMIC DNA]</scope>
    <source>
        <strain evidence="3 4">DSM 44892</strain>
    </source>
</reference>
<protein>
    <submittedName>
        <fullName evidence="3">Helicase/secretion neighborhood TadE-like protein</fullName>
    </submittedName>
</protein>
<keyword evidence="1" id="KW-0472">Membrane</keyword>
<evidence type="ECO:0000313" key="4">
    <source>
        <dbReference type="Proteomes" id="UP000183263"/>
    </source>
</evidence>
<evidence type="ECO:0000313" key="3">
    <source>
        <dbReference type="EMBL" id="SDI19640.1"/>
    </source>
</evidence>
<name>A0A1G8IMA9_9NOCA</name>
<feature type="transmembrane region" description="Helical" evidence="1">
    <location>
        <begin position="12"/>
        <end position="35"/>
    </location>
</feature>
<keyword evidence="3" id="KW-0067">ATP-binding</keyword>
<dbReference type="Proteomes" id="UP000183263">
    <property type="component" value="Unassembled WGS sequence"/>
</dbReference>
<dbReference type="InterPro" id="IPR021202">
    <property type="entry name" value="Rv3654c-like"/>
</dbReference>
<keyword evidence="4" id="KW-1185">Reference proteome</keyword>
<dbReference type="EMBL" id="FNDN01000005">
    <property type="protein sequence ID" value="SDI19640.1"/>
    <property type="molecule type" value="Genomic_DNA"/>
</dbReference>
<accession>A0A1G8IMA9</accession>
<proteinExistence type="predicted"/>
<dbReference type="Pfam" id="PF13400">
    <property type="entry name" value="Tad"/>
    <property type="match status" value="1"/>
</dbReference>